<dbReference type="OMA" id="TQALHSY"/>
<dbReference type="STRING" id="905079.L1IV54"/>
<dbReference type="OrthoDB" id="1659429at2759"/>
<proteinExistence type="inferred from homology"/>
<evidence type="ECO:0000256" key="1">
    <source>
        <dbReference type="ARBA" id="ARBA00001096"/>
    </source>
</evidence>
<sequence length="315" mass="34552">MRPLQSACALTIFSSLIVNLLAMSQGAGQAATVSLRNSVGSKLEVAKHGAHVLTWSPGVNEESVLFVSPAAKFGPQDAIRGGIPICFPQFGPRGALEQHGFCRKNNDWAIAKQDEKSVEFELKDSESTRASAWPHTFQVNYLVELTDEGNLATKMKVKNTGSEQFTFTCALHTYFGVGDISSTSVEGLRGCEYEDSLQGGKVLQEQEDAIRFEGEVDRVYGPTPQGDESGEDGEGTAEIEIKDQSHKRRICIFKSSSFPDAVVWNPWIEKSQKMADLPDDAYKRFVCVEVGAIRQPVSLQPQQEWEASQAISVKS</sequence>
<dbReference type="Proteomes" id="UP000011087">
    <property type="component" value="Unassembled WGS sequence"/>
</dbReference>
<evidence type="ECO:0000313" key="11">
    <source>
        <dbReference type="Proteomes" id="UP000011087"/>
    </source>
</evidence>
<dbReference type="eggNOG" id="KOG1594">
    <property type="taxonomic scope" value="Eukaryota"/>
</dbReference>
<dbReference type="RefSeq" id="XP_005826962.1">
    <property type="nucleotide sequence ID" value="XM_005826905.1"/>
</dbReference>
<feature type="binding site" evidence="7">
    <location>
        <position position="103"/>
    </location>
    <ligand>
        <name>substrate</name>
    </ligand>
</feature>
<dbReference type="Gene3D" id="2.70.98.10">
    <property type="match status" value="1"/>
</dbReference>
<comment type="catalytic activity">
    <reaction evidence="1">
        <text>alpha-D-glucose 6-phosphate = beta-D-glucose 6-phosphate</text>
        <dbReference type="Rhea" id="RHEA:16249"/>
        <dbReference type="ChEBI" id="CHEBI:58225"/>
        <dbReference type="ChEBI" id="CHEBI:58247"/>
        <dbReference type="EC" id="5.1.3.15"/>
    </reaction>
</comment>
<evidence type="ECO:0000256" key="4">
    <source>
        <dbReference type="ARBA" id="ARBA00023235"/>
    </source>
</evidence>
<comment type="similarity">
    <text evidence="2 5">Belongs to the glucose-6-phosphate 1-epimerase family.</text>
</comment>
<organism evidence="9">
    <name type="scientific">Guillardia theta (strain CCMP2712)</name>
    <name type="common">Cryptophyte</name>
    <dbReference type="NCBI Taxonomy" id="905079"/>
    <lineage>
        <taxon>Eukaryota</taxon>
        <taxon>Cryptophyceae</taxon>
        <taxon>Pyrenomonadales</taxon>
        <taxon>Geminigeraceae</taxon>
        <taxon>Guillardia</taxon>
    </lineage>
</organism>
<evidence type="ECO:0000256" key="7">
    <source>
        <dbReference type="PIRSR" id="PIRSR016020-2"/>
    </source>
</evidence>
<evidence type="ECO:0000256" key="5">
    <source>
        <dbReference type="PIRNR" id="PIRNR016020"/>
    </source>
</evidence>
<dbReference type="GO" id="GO:0005737">
    <property type="term" value="C:cytoplasm"/>
    <property type="evidence" value="ECO:0007669"/>
    <property type="project" value="TreeGrafter"/>
</dbReference>
<feature type="active site" evidence="6">
    <location>
        <position position="172"/>
    </location>
</feature>
<dbReference type="SUPFAM" id="SSF74650">
    <property type="entry name" value="Galactose mutarotase-like"/>
    <property type="match status" value="1"/>
</dbReference>
<dbReference type="InterPro" id="IPR025532">
    <property type="entry name" value="G6P_1-epimerase"/>
</dbReference>
<evidence type="ECO:0000256" key="6">
    <source>
        <dbReference type="PIRSR" id="PIRSR016020-1"/>
    </source>
</evidence>
<gene>
    <name evidence="9" type="ORF">GUITHDRAFT_113977</name>
</gene>
<dbReference type="PIRSF" id="PIRSF016020">
    <property type="entry name" value="PHexose_mutarotase"/>
    <property type="match status" value="1"/>
</dbReference>
<evidence type="ECO:0000313" key="10">
    <source>
        <dbReference type="EnsemblProtists" id="EKX39982"/>
    </source>
</evidence>
<evidence type="ECO:0000256" key="2">
    <source>
        <dbReference type="ARBA" id="ARBA00005866"/>
    </source>
</evidence>
<dbReference type="PANTHER" id="PTHR11122">
    <property type="entry name" value="APOSPORY-ASSOCIATED PROTEIN C-RELATED"/>
    <property type="match status" value="1"/>
</dbReference>
<dbReference type="GO" id="GO:0047938">
    <property type="term" value="F:glucose-6-phosphate 1-epimerase activity"/>
    <property type="evidence" value="ECO:0007669"/>
    <property type="project" value="UniProtKB-UniRule"/>
</dbReference>
<keyword evidence="11" id="KW-1185">Reference proteome</keyword>
<feature type="chain" id="PRO_5008770527" description="glucose-6-phosphate 1-epimerase" evidence="8">
    <location>
        <begin position="23"/>
        <end position="315"/>
    </location>
</feature>
<dbReference type="Pfam" id="PF01263">
    <property type="entry name" value="Aldose_epim"/>
    <property type="match status" value="1"/>
</dbReference>
<dbReference type="GO" id="GO:0030246">
    <property type="term" value="F:carbohydrate binding"/>
    <property type="evidence" value="ECO:0007669"/>
    <property type="project" value="UniProtKB-UniRule"/>
</dbReference>
<keyword evidence="4 5" id="KW-0413">Isomerase</keyword>
<dbReference type="InterPro" id="IPR008183">
    <property type="entry name" value="Aldose_1/G6P_1-epimerase"/>
</dbReference>
<feature type="binding site" evidence="7">
    <location>
        <position position="98"/>
    </location>
    <ligand>
        <name>substrate</name>
    </ligand>
</feature>
<dbReference type="AlphaFoldDB" id="L1IV54"/>
<dbReference type="HOGENOM" id="CLU_048345_2_0_1"/>
<dbReference type="EnsemblProtists" id="EKX39982">
    <property type="protein sequence ID" value="EKX39982"/>
    <property type="gene ID" value="GUITHDRAFT_113977"/>
</dbReference>
<dbReference type="KEGG" id="gtt:GUITHDRAFT_113977"/>
<dbReference type="EMBL" id="JH993035">
    <property type="protein sequence ID" value="EKX39982.1"/>
    <property type="molecule type" value="Genomic_DNA"/>
</dbReference>
<reference evidence="10" key="3">
    <citation type="submission" date="2016-03" db="UniProtKB">
        <authorList>
            <consortium name="EnsemblProtists"/>
        </authorList>
    </citation>
    <scope>IDENTIFICATION</scope>
</reference>
<feature type="binding site" evidence="7">
    <location>
        <position position="80"/>
    </location>
    <ligand>
        <name>substrate</name>
    </ligand>
</feature>
<name>L1IV54_GUITC</name>
<dbReference type="GO" id="GO:0005975">
    <property type="term" value="P:carbohydrate metabolic process"/>
    <property type="evidence" value="ECO:0007669"/>
    <property type="project" value="InterPro"/>
</dbReference>
<dbReference type="InterPro" id="IPR014718">
    <property type="entry name" value="GH-type_carb-bd"/>
</dbReference>
<dbReference type="PANTHER" id="PTHR11122:SF13">
    <property type="entry name" value="GLUCOSE-6-PHOSPHATE 1-EPIMERASE"/>
    <property type="match status" value="1"/>
</dbReference>
<reference evidence="9 11" key="1">
    <citation type="journal article" date="2012" name="Nature">
        <title>Algal genomes reveal evolutionary mosaicism and the fate of nucleomorphs.</title>
        <authorList>
            <consortium name="DOE Joint Genome Institute"/>
            <person name="Curtis B.A."/>
            <person name="Tanifuji G."/>
            <person name="Burki F."/>
            <person name="Gruber A."/>
            <person name="Irimia M."/>
            <person name="Maruyama S."/>
            <person name="Arias M.C."/>
            <person name="Ball S.G."/>
            <person name="Gile G.H."/>
            <person name="Hirakawa Y."/>
            <person name="Hopkins J.F."/>
            <person name="Kuo A."/>
            <person name="Rensing S.A."/>
            <person name="Schmutz J."/>
            <person name="Symeonidi A."/>
            <person name="Elias M."/>
            <person name="Eveleigh R.J."/>
            <person name="Herman E.K."/>
            <person name="Klute M.J."/>
            <person name="Nakayama T."/>
            <person name="Obornik M."/>
            <person name="Reyes-Prieto A."/>
            <person name="Armbrust E.V."/>
            <person name="Aves S.J."/>
            <person name="Beiko R.G."/>
            <person name="Coutinho P."/>
            <person name="Dacks J.B."/>
            <person name="Durnford D.G."/>
            <person name="Fast N.M."/>
            <person name="Green B.R."/>
            <person name="Grisdale C.J."/>
            <person name="Hempel F."/>
            <person name="Henrissat B."/>
            <person name="Hoppner M.P."/>
            <person name="Ishida K."/>
            <person name="Kim E."/>
            <person name="Koreny L."/>
            <person name="Kroth P.G."/>
            <person name="Liu Y."/>
            <person name="Malik S.B."/>
            <person name="Maier U.G."/>
            <person name="McRose D."/>
            <person name="Mock T."/>
            <person name="Neilson J.A."/>
            <person name="Onodera N.T."/>
            <person name="Poole A.M."/>
            <person name="Pritham E.J."/>
            <person name="Richards T.A."/>
            <person name="Rocap G."/>
            <person name="Roy S.W."/>
            <person name="Sarai C."/>
            <person name="Schaack S."/>
            <person name="Shirato S."/>
            <person name="Slamovits C.H."/>
            <person name="Spencer D.F."/>
            <person name="Suzuki S."/>
            <person name="Worden A.Z."/>
            <person name="Zauner S."/>
            <person name="Barry K."/>
            <person name="Bell C."/>
            <person name="Bharti A.K."/>
            <person name="Crow J.A."/>
            <person name="Grimwood J."/>
            <person name="Kramer R."/>
            <person name="Lindquist E."/>
            <person name="Lucas S."/>
            <person name="Salamov A."/>
            <person name="McFadden G.I."/>
            <person name="Lane C.E."/>
            <person name="Keeling P.J."/>
            <person name="Gray M.W."/>
            <person name="Grigoriev I.V."/>
            <person name="Archibald J.M."/>
        </authorList>
    </citation>
    <scope>NUCLEOTIDE SEQUENCE</scope>
    <source>
        <strain evidence="9 11">CCMP2712</strain>
    </source>
</reference>
<feature type="signal peptide" evidence="8">
    <location>
        <begin position="1"/>
        <end position="22"/>
    </location>
</feature>
<evidence type="ECO:0000313" key="9">
    <source>
        <dbReference type="EMBL" id="EKX39982.1"/>
    </source>
</evidence>
<evidence type="ECO:0000256" key="8">
    <source>
        <dbReference type="SAM" id="SignalP"/>
    </source>
</evidence>
<dbReference type="EC" id="5.1.3.15" evidence="3 5"/>
<dbReference type="CDD" id="cd09020">
    <property type="entry name" value="D-hex-6-P-epi_like"/>
    <property type="match status" value="1"/>
</dbReference>
<dbReference type="GeneID" id="17296670"/>
<dbReference type="InterPro" id="IPR011013">
    <property type="entry name" value="Gal_mutarotase_sf_dom"/>
</dbReference>
<keyword evidence="8" id="KW-0732">Signal</keyword>
<reference evidence="11" key="2">
    <citation type="submission" date="2012-11" db="EMBL/GenBank/DDBJ databases">
        <authorList>
            <person name="Kuo A."/>
            <person name="Curtis B.A."/>
            <person name="Tanifuji G."/>
            <person name="Burki F."/>
            <person name="Gruber A."/>
            <person name="Irimia M."/>
            <person name="Maruyama S."/>
            <person name="Arias M.C."/>
            <person name="Ball S.G."/>
            <person name="Gile G.H."/>
            <person name="Hirakawa Y."/>
            <person name="Hopkins J.F."/>
            <person name="Rensing S.A."/>
            <person name="Schmutz J."/>
            <person name="Symeonidi A."/>
            <person name="Elias M."/>
            <person name="Eveleigh R.J."/>
            <person name="Herman E.K."/>
            <person name="Klute M.J."/>
            <person name="Nakayama T."/>
            <person name="Obornik M."/>
            <person name="Reyes-Prieto A."/>
            <person name="Armbrust E.V."/>
            <person name="Aves S.J."/>
            <person name="Beiko R.G."/>
            <person name="Coutinho P."/>
            <person name="Dacks J.B."/>
            <person name="Durnford D.G."/>
            <person name="Fast N.M."/>
            <person name="Green B.R."/>
            <person name="Grisdale C."/>
            <person name="Hempe F."/>
            <person name="Henrissat B."/>
            <person name="Hoppner M.P."/>
            <person name="Ishida K.-I."/>
            <person name="Kim E."/>
            <person name="Koreny L."/>
            <person name="Kroth P.G."/>
            <person name="Liu Y."/>
            <person name="Malik S.-B."/>
            <person name="Maier U.G."/>
            <person name="McRose D."/>
            <person name="Mock T."/>
            <person name="Neilson J.A."/>
            <person name="Onodera N.T."/>
            <person name="Poole A.M."/>
            <person name="Pritham E.J."/>
            <person name="Richards T.A."/>
            <person name="Rocap G."/>
            <person name="Roy S.W."/>
            <person name="Sarai C."/>
            <person name="Schaack S."/>
            <person name="Shirato S."/>
            <person name="Slamovits C.H."/>
            <person name="Spencer D.F."/>
            <person name="Suzuki S."/>
            <person name="Worden A.Z."/>
            <person name="Zauner S."/>
            <person name="Barry K."/>
            <person name="Bell C."/>
            <person name="Bharti A.K."/>
            <person name="Crow J.A."/>
            <person name="Grimwood J."/>
            <person name="Kramer R."/>
            <person name="Lindquist E."/>
            <person name="Lucas S."/>
            <person name="Salamov A."/>
            <person name="McFadden G.I."/>
            <person name="Lane C.E."/>
            <person name="Keeling P.J."/>
            <person name="Gray M.W."/>
            <person name="Grigoriev I.V."/>
            <person name="Archibald J.M."/>
        </authorList>
    </citation>
    <scope>NUCLEOTIDE SEQUENCE</scope>
    <source>
        <strain evidence="11">CCMP2712</strain>
    </source>
</reference>
<accession>L1IV54</accession>
<dbReference type="PaxDb" id="55529-EKX39982"/>
<feature type="active site" evidence="6">
    <location>
        <position position="289"/>
    </location>
</feature>
<protein>
    <recommendedName>
        <fullName evidence="3 5">glucose-6-phosphate 1-epimerase</fullName>
        <ecNumber evidence="3 5">5.1.3.15</ecNumber>
    </recommendedName>
</protein>
<evidence type="ECO:0000256" key="3">
    <source>
        <dbReference type="ARBA" id="ARBA00012083"/>
    </source>
</evidence>